<name>A0ABU0F9C9_9HYPH</name>
<organism evidence="2 3">
    <name type="scientific">Labrys monachus</name>
    <dbReference type="NCBI Taxonomy" id="217067"/>
    <lineage>
        <taxon>Bacteria</taxon>
        <taxon>Pseudomonadati</taxon>
        <taxon>Pseudomonadota</taxon>
        <taxon>Alphaproteobacteria</taxon>
        <taxon>Hyphomicrobiales</taxon>
        <taxon>Xanthobacteraceae</taxon>
        <taxon>Labrys</taxon>
    </lineage>
</organism>
<reference evidence="2 3" key="1">
    <citation type="submission" date="2023-07" db="EMBL/GenBank/DDBJ databases">
        <title>Genomic Encyclopedia of Type Strains, Phase IV (KMG-IV): sequencing the most valuable type-strain genomes for metagenomic binning, comparative biology and taxonomic classification.</title>
        <authorList>
            <person name="Goeker M."/>
        </authorList>
    </citation>
    <scope>NUCLEOTIDE SEQUENCE [LARGE SCALE GENOMIC DNA]</scope>
    <source>
        <strain evidence="2 3">DSM 5896</strain>
    </source>
</reference>
<dbReference type="EMBL" id="JAUSVK010000001">
    <property type="protein sequence ID" value="MDQ0391131.1"/>
    <property type="molecule type" value="Genomic_DNA"/>
</dbReference>
<keyword evidence="1" id="KW-1133">Transmembrane helix</keyword>
<keyword evidence="3" id="KW-1185">Reference proteome</keyword>
<evidence type="ECO:0000313" key="2">
    <source>
        <dbReference type="EMBL" id="MDQ0391131.1"/>
    </source>
</evidence>
<protein>
    <submittedName>
        <fullName evidence="2">Uncharacterized protein</fullName>
    </submittedName>
</protein>
<dbReference type="RefSeq" id="WP_307422975.1">
    <property type="nucleotide sequence ID" value="NZ_JAUSVK010000001.1"/>
</dbReference>
<gene>
    <name evidence="2" type="ORF">J3R73_000923</name>
</gene>
<feature type="transmembrane region" description="Helical" evidence="1">
    <location>
        <begin position="29"/>
        <end position="49"/>
    </location>
</feature>
<sequence length="149" mass="15234">MITASLASLAAGPDTTVSAGPLFQIVEPYLVSGLGALVTALIAWAASALQRWTGVKIDQAHREALHSAAMTGVNMALSRLGATANSLTIDTRSAVIAQAVAWMEKSVPGALAHFGMTPGRLADLVESKIGLLAQPAAARAGTMSAIKTR</sequence>
<comment type="caution">
    <text evidence="2">The sequence shown here is derived from an EMBL/GenBank/DDBJ whole genome shotgun (WGS) entry which is preliminary data.</text>
</comment>
<evidence type="ECO:0000313" key="3">
    <source>
        <dbReference type="Proteomes" id="UP001237448"/>
    </source>
</evidence>
<proteinExistence type="predicted"/>
<dbReference type="Proteomes" id="UP001237448">
    <property type="component" value="Unassembled WGS sequence"/>
</dbReference>
<keyword evidence="1" id="KW-0472">Membrane</keyword>
<evidence type="ECO:0000256" key="1">
    <source>
        <dbReference type="SAM" id="Phobius"/>
    </source>
</evidence>
<keyword evidence="1" id="KW-0812">Transmembrane</keyword>
<accession>A0ABU0F9C9</accession>